<dbReference type="AlphaFoldDB" id="A0A0Q9X380"/>
<dbReference type="Proteomes" id="UP000009192">
    <property type="component" value="Unassembled WGS sequence"/>
</dbReference>
<keyword evidence="4" id="KW-1185">Reference proteome</keyword>
<accession>A0A0Q9X380</accession>
<sequence>MLVCVLVNLNCNVTGAEGHVQQRNAAMRVHNSKSSSNNNNNNSSTTIALAVHSNSSSRSSRKRIYRSLTAGYGACPAANN</sequence>
<reference evidence="3 4" key="1">
    <citation type="journal article" date="2007" name="Nature">
        <title>Evolution of genes and genomes on the Drosophila phylogeny.</title>
        <authorList>
            <consortium name="Drosophila 12 Genomes Consortium"/>
            <person name="Clark A.G."/>
            <person name="Eisen M.B."/>
            <person name="Smith D.R."/>
            <person name="Bergman C.M."/>
            <person name="Oliver B."/>
            <person name="Markow T.A."/>
            <person name="Kaufman T.C."/>
            <person name="Kellis M."/>
            <person name="Gelbart W."/>
            <person name="Iyer V.N."/>
            <person name="Pollard D.A."/>
            <person name="Sackton T.B."/>
            <person name="Larracuente A.M."/>
            <person name="Singh N.D."/>
            <person name="Abad J.P."/>
            <person name="Abt D.N."/>
            <person name="Adryan B."/>
            <person name="Aguade M."/>
            <person name="Akashi H."/>
            <person name="Anderson W.W."/>
            <person name="Aquadro C.F."/>
            <person name="Ardell D.H."/>
            <person name="Arguello R."/>
            <person name="Artieri C.G."/>
            <person name="Barbash D.A."/>
            <person name="Barker D."/>
            <person name="Barsanti P."/>
            <person name="Batterham P."/>
            <person name="Batzoglou S."/>
            <person name="Begun D."/>
            <person name="Bhutkar A."/>
            <person name="Blanco E."/>
            <person name="Bosak S.A."/>
            <person name="Bradley R.K."/>
            <person name="Brand A.D."/>
            <person name="Brent M.R."/>
            <person name="Brooks A.N."/>
            <person name="Brown R.H."/>
            <person name="Butlin R.K."/>
            <person name="Caggese C."/>
            <person name="Calvi B.R."/>
            <person name="Bernardo de Carvalho A."/>
            <person name="Caspi A."/>
            <person name="Castrezana S."/>
            <person name="Celniker S.E."/>
            <person name="Chang J.L."/>
            <person name="Chapple C."/>
            <person name="Chatterji S."/>
            <person name="Chinwalla A."/>
            <person name="Civetta A."/>
            <person name="Clifton S.W."/>
            <person name="Comeron J.M."/>
            <person name="Costello J.C."/>
            <person name="Coyne J.A."/>
            <person name="Daub J."/>
            <person name="David R.G."/>
            <person name="Delcher A.L."/>
            <person name="Delehaunty K."/>
            <person name="Do C.B."/>
            <person name="Ebling H."/>
            <person name="Edwards K."/>
            <person name="Eickbush T."/>
            <person name="Evans J.D."/>
            <person name="Filipski A."/>
            <person name="Findeiss S."/>
            <person name="Freyhult E."/>
            <person name="Fulton L."/>
            <person name="Fulton R."/>
            <person name="Garcia A.C."/>
            <person name="Gardiner A."/>
            <person name="Garfield D.A."/>
            <person name="Garvin B.E."/>
            <person name="Gibson G."/>
            <person name="Gilbert D."/>
            <person name="Gnerre S."/>
            <person name="Godfrey J."/>
            <person name="Good R."/>
            <person name="Gotea V."/>
            <person name="Gravely B."/>
            <person name="Greenberg A.J."/>
            <person name="Griffiths-Jones S."/>
            <person name="Gross S."/>
            <person name="Guigo R."/>
            <person name="Gustafson E.A."/>
            <person name="Haerty W."/>
            <person name="Hahn M.W."/>
            <person name="Halligan D.L."/>
            <person name="Halpern A.L."/>
            <person name="Halter G.M."/>
            <person name="Han M.V."/>
            <person name="Heger A."/>
            <person name="Hillier L."/>
            <person name="Hinrichs A.S."/>
            <person name="Holmes I."/>
            <person name="Hoskins R.A."/>
            <person name="Hubisz M.J."/>
            <person name="Hultmark D."/>
            <person name="Huntley M.A."/>
            <person name="Jaffe D.B."/>
            <person name="Jagadeeshan S."/>
            <person name="Jeck W.R."/>
            <person name="Johnson J."/>
            <person name="Jones C.D."/>
            <person name="Jordan W.C."/>
            <person name="Karpen G.H."/>
            <person name="Kataoka E."/>
            <person name="Keightley P.D."/>
            <person name="Kheradpour P."/>
            <person name="Kirkness E.F."/>
            <person name="Koerich L.B."/>
            <person name="Kristiansen K."/>
            <person name="Kudrna D."/>
            <person name="Kulathinal R.J."/>
            <person name="Kumar S."/>
            <person name="Kwok R."/>
            <person name="Lander E."/>
            <person name="Langley C.H."/>
            <person name="Lapoint R."/>
            <person name="Lazzaro B.P."/>
            <person name="Lee S.J."/>
            <person name="Levesque L."/>
            <person name="Li R."/>
            <person name="Lin C.F."/>
            <person name="Lin M.F."/>
            <person name="Lindblad-Toh K."/>
            <person name="Llopart A."/>
            <person name="Long M."/>
            <person name="Low L."/>
            <person name="Lozovsky E."/>
            <person name="Lu J."/>
            <person name="Luo M."/>
            <person name="Machado C.A."/>
            <person name="Makalowski W."/>
            <person name="Marzo M."/>
            <person name="Matsuda M."/>
            <person name="Matzkin L."/>
            <person name="McAllister B."/>
            <person name="McBride C.S."/>
            <person name="McKernan B."/>
            <person name="McKernan K."/>
            <person name="Mendez-Lago M."/>
            <person name="Minx P."/>
            <person name="Mollenhauer M.U."/>
            <person name="Montooth K."/>
            <person name="Mount S.M."/>
            <person name="Mu X."/>
            <person name="Myers E."/>
            <person name="Negre B."/>
            <person name="Newfeld S."/>
            <person name="Nielsen R."/>
            <person name="Noor M.A."/>
            <person name="O'Grady P."/>
            <person name="Pachter L."/>
            <person name="Papaceit M."/>
            <person name="Parisi M.J."/>
            <person name="Parisi M."/>
            <person name="Parts L."/>
            <person name="Pedersen J.S."/>
            <person name="Pesole G."/>
            <person name="Phillippy A.M."/>
            <person name="Ponting C.P."/>
            <person name="Pop M."/>
            <person name="Porcelli D."/>
            <person name="Powell J.R."/>
            <person name="Prohaska S."/>
            <person name="Pruitt K."/>
            <person name="Puig M."/>
            <person name="Quesneville H."/>
            <person name="Ram K.R."/>
            <person name="Rand D."/>
            <person name="Rasmussen M.D."/>
            <person name="Reed L.K."/>
            <person name="Reenan R."/>
            <person name="Reily A."/>
            <person name="Remington K.A."/>
            <person name="Rieger T.T."/>
            <person name="Ritchie M.G."/>
            <person name="Robin C."/>
            <person name="Rogers Y.H."/>
            <person name="Rohde C."/>
            <person name="Rozas J."/>
            <person name="Rubenfield M.J."/>
            <person name="Ruiz A."/>
            <person name="Russo S."/>
            <person name="Salzberg S.L."/>
            <person name="Sanchez-Gracia A."/>
            <person name="Saranga D.J."/>
            <person name="Sato H."/>
            <person name="Schaeffer S.W."/>
            <person name="Schatz M.C."/>
            <person name="Schlenke T."/>
            <person name="Schwartz R."/>
            <person name="Segarra C."/>
            <person name="Singh R.S."/>
            <person name="Sirot L."/>
            <person name="Sirota M."/>
            <person name="Sisneros N.B."/>
            <person name="Smith C.D."/>
            <person name="Smith T.F."/>
            <person name="Spieth J."/>
            <person name="Stage D.E."/>
            <person name="Stark A."/>
            <person name="Stephan W."/>
            <person name="Strausberg R.L."/>
            <person name="Strempel S."/>
            <person name="Sturgill D."/>
            <person name="Sutton G."/>
            <person name="Sutton G.G."/>
            <person name="Tao W."/>
            <person name="Teichmann S."/>
            <person name="Tobari Y.N."/>
            <person name="Tomimura Y."/>
            <person name="Tsolas J.M."/>
            <person name="Valente V.L."/>
            <person name="Venter E."/>
            <person name="Venter J.C."/>
            <person name="Vicario S."/>
            <person name="Vieira F.G."/>
            <person name="Vilella A.J."/>
            <person name="Villasante A."/>
            <person name="Walenz B."/>
            <person name="Wang J."/>
            <person name="Wasserman M."/>
            <person name="Watts T."/>
            <person name="Wilson D."/>
            <person name="Wilson R.K."/>
            <person name="Wing R.A."/>
            <person name="Wolfner M.F."/>
            <person name="Wong A."/>
            <person name="Wong G.K."/>
            <person name="Wu C.I."/>
            <person name="Wu G."/>
            <person name="Yamamoto D."/>
            <person name="Yang H.P."/>
            <person name="Yang S.P."/>
            <person name="Yorke J.A."/>
            <person name="Yoshida K."/>
            <person name="Zdobnov E."/>
            <person name="Zhang P."/>
            <person name="Zhang Y."/>
            <person name="Zimin A.V."/>
            <person name="Baldwin J."/>
            <person name="Abdouelleil A."/>
            <person name="Abdulkadir J."/>
            <person name="Abebe A."/>
            <person name="Abera B."/>
            <person name="Abreu J."/>
            <person name="Acer S.C."/>
            <person name="Aftuck L."/>
            <person name="Alexander A."/>
            <person name="An P."/>
            <person name="Anderson E."/>
            <person name="Anderson S."/>
            <person name="Arachi H."/>
            <person name="Azer M."/>
            <person name="Bachantsang P."/>
            <person name="Barry A."/>
            <person name="Bayul T."/>
            <person name="Berlin A."/>
            <person name="Bessette D."/>
            <person name="Bloom T."/>
            <person name="Blye J."/>
            <person name="Boguslavskiy L."/>
            <person name="Bonnet C."/>
            <person name="Boukhgalter B."/>
            <person name="Bourzgui I."/>
            <person name="Brown A."/>
            <person name="Cahill P."/>
            <person name="Channer S."/>
            <person name="Cheshatsang Y."/>
            <person name="Chuda L."/>
            <person name="Citroen M."/>
            <person name="Collymore A."/>
            <person name="Cooke P."/>
            <person name="Costello M."/>
            <person name="D'Aco K."/>
            <person name="Daza R."/>
            <person name="De Haan G."/>
            <person name="DeGray S."/>
            <person name="DeMaso C."/>
            <person name="Dhargay N."/>
            <person name="Dooley K."/>
            <person name="Dooley E."/>
            <person name="Doricent M."/>
            <person name="Dorje P."/>
            <person name="Dorjee K."/>
            <person name="Dupes A."/>
            <person name="Elong R."/>
            <person name="Falk J."/>
            <person name="Farina A."/>
            <person name="Faro S."/>
            <person name="Ferguson D."/>
            <person name="Fisher S."/>
            <person name="Foley C.D."/>
            <person name="Franke A."/>
            <person name="Friedrich D."/>
            <person name="Gadbois L."/>
            <person name="Gearin G."/>
            <person name="Gearin C.R."/>
            <person name="Giannoukos G."/>
            <person name="Goode T."/>
            <person name="Graham J."/>
            <person name="Grandbois E."/>
            <person name="Grewal S."/>
            <person name="Gyaltsen K."/>
            <person name="Hafez N."/>
            <person name="Hagos B."/>
            <person name="Hall J."/>
            <person name="Henson C."/>
            <person name="Hollinger A."/>
            <person name="Honan T."/>
            <person name="Huard M.D."/>
            <person name="Hughes L."/>
            <person name="Hurhula B."/>
            <person name="Husby M.E."/>
            <person name="Kamat A."/>
            <person name="Kanga B."/>
            <person name="Kashin S."/>
            <person name="Khazanovich D."/>
            <person name="Kisner P."/>
            <person name="Lance K."/>
            <person name="Lara M."/>
            <person name="Lee W."/>
            <person name="Lennon N."/>
            <person name="Letendre F."/>
            <person name="LeVine R."/>
            <person name="Lipovsky A."/>
            <person name="Liu X."/>
            <person name="Liu J."/>
            <person name="Liu S."/>
            <person name="Lokyitsang T."/>
            <person name="Lokyitsang Y."/>
            <person name="Lubonja R."/>
            <person name="Lui A."/>
            <person name="MacDonald P."/>
            <person name="Magnisalis V."/>
            <person name="Maru K."/>
            <person name="Matthews C."/>
            <person name="McCusker W."/>
            <person name="McDonough S."/>
            <person name="Mehta T."/>
            <person name="Meldrim J."/>
            <person name="Meneus L."/>
            <person name="Mihai O."/>
            <person name="Mihalev A."/>
            <person name="Mihova T."/>
            <person name="Mittelman R."/>
            <person name="Mlenga V."/>
            <person name="Montmayeur A."/>
            <person name="Mulrain L."/>
            <person name="Navidi A."/>
            <person name="Naylor J."/>
            <person name="Negash T."/>
            <person name="Nguyen T."/>
            <person name="Nguyen N."/>
            <person name="Nicol R."/>
            <person name="Norbu C."/>
            <person name="Norbu N."/>
            <person name="Novod N."/>
            <person name="O'Neill B."/>
            <person name="Osman S."/>
            <person name="Markiewicz E."/>
            <person name="Oyono O.L."/>
            <person name="Patti C."/>
            <person name="Phunkhang P."/>
            <person name="Pierre F."/>
            <person name="Priest M."/>
            <person name="Raghuraman S."/>
            <person name="Rege F."/>
            <person name="Reyes R."/>
            <person name="Rise C."/>
            <person name="Rogov P."/>
            <person name="Ross K."/>
            <person name="Ryan E."/>
            <person name="Settipalli S."/>
            <person name="Shea T."/>
            <person name="Sherpa N."/>
            <person name="Shi L."/>
            <person name="Shih D."/>
            <person name="Sparrow T."/>
            <person name="Spaulding J."/>
            <person name="Stalker J."/>
            <person name="Stange-Thomann N."/>
            <person name="Stavropoulos S."/>
            <person name="Stone C."/>
            <person name="Strader C."/>
            <person name="Tesfaye S."/>
            <person name="Thomson T."/>
            <person name="Thoulutsang Y."/>
            <person name="Thoulutsang D."/>
            <person name="Topham K."/>
            <person name="Topping I."/>
            <person name="Tsamla T."/>
            <person name="Vassiliev H."/>
            <person name="Vo A."/>
            <person name="Wangchuk T."/>
            <person name="Wangdi T."/>
            <person name="Weiand M."/>
            <person name="Wilkinson J."/>
            <person name="Wilson A."/>
            <person name="Yadav S."/>
            <person name="Young G."/>
            <person name="Yu Q."/>
            <person name="Zembek L."/>
            <person name="Zhong D."/>
            <person name="Zimmer A."/>
            <person name="Zwirko Z."/>
            <person name="Jaffe D.B."/>
            <person name="Alvarez P."/>
            <person name="Brockman W."/>
            <person name="Butler J."/>
            <person name="Chin C."/>
            <person name="Gnerre S."/>
            <person name="Grabherr M."/>
            <person name="Kleber M."/>
            <person name="Mauceli E."/>
            <person name="MacCallum I."/>
        </authorList>
    </citation>
    <scope>NUCLEOTIDE SEQUENCE [LARGE SCALE GENOMIC DNA]</scope>
    <source>
        <strain evidence="4">Tucson 15081-1352.22</strain>
    </source>
</reference>
<gene>
    <name evidence="3" type="primary">Dmoj\GI26655</name>
    <name evidence="3" type="ORF">Dmoj_GI26655</name>
</gene>
<feature type="chain" id="PRO_5006387446" evidence="2">
    <location>
        <begin position="19"/>
        <end position="80"/>
    </location>
</feature>
<feature type="compositionally biased region" description="Low complexity" evidence="1">
    <location>
        <begin position="32"/>
        <end position="44"/>
    </location>
</feature>
<dbReference type="InParanoid" id="A0A0Q9X380"/>
<evidence type="ECO:0000256" key="1">
    <source>
        <dbReference type="SAM" id="MobiDB-lite"/>
    </source>
</evidence>
<organism evidence="3 4">
    <name type="scientific">Drosophila mojavensis</name>
    <name type="common">Fruit fly</name>
    <dbReference type="NCBI Taxonomy" id="7230"/>
    <lineage>
        <taxon>Eukaryota</taxon>
        <taxon>Metazoa</taxon>
        <taxon>Ecdysozoa</taxon>
        <taxon>Arthropoda</taxon>
        <taxon>Hexapoda</taxon>
        <taxon>Insecta</taxon>
        <taxon>Pterygota</taxon>
        <taxon>Neoptera</taxon>
        <taxon>Endopterygota</taxon>
        <taxon>Diptera</taxon>
        <taxon>Brachycera</taxon>
        <taxon>Muscomorpha</taxon>
        <taxon>Ephydroidea</taxon>
        <taxon>Drosophilidae</taxon>
        <taxon>Drosophila</taxon>
    </lineage>
</organism>
<evidence type="ECO:0000313" key="4">
    <source>
        <dbReference type="Proteomes" id="UP000009192"/>
    </source>
</evidence>
<evidence type="ECO:0000256" key="2">
    <source>
        <dbReference type="SAM" id="SignalP"/>
    </source>
</evidence>
<dbReference type="EMBL" id="CH933806">
    <property type="protein sequence ID" value="KRG02277.1"/>
    <property type="molecule type" value="Genomic_DNA"/>
</dbReference>
<proteinExistence type="predicted"/>
<protein>
    <submittedName>
        <fullName evidence="3">Uncharacterized protein, isoform A</fullName>
    </submittedName>
</protein>
<feature type="signal peptide" evidence="2">
    <location>
        <begin position="1"/>
        <end position="18"/>
    </location>
</feature>
<dbReference type="KEGG" id="dmo:Dmoj_GI26655"/>
<keyword evidence="2" id="KW-0732">Signal</keyword>
<name>A0A0Q9X380_DROMO</name>
<evidence type="ECO:0000313" key="3">
    <source>
        <dbReference type="EMBL" id="KRG02277.1"/>
    </source>
</evidence>
<feature type="region of interest" description="Disordered" evidence="1">
    <location>
        <begin position="29"/>
        <end position="62"/>
    </location>
</feature>